<comment type="similarity">
    <text evidence="1">Belongs to the UPF0166 family.</text>
</comment>
<protein>
    <submittedName>
        <fullName evidence="2">Uncharacterized protein</fullName>
    </submittedName>
</protein>
<dbReference type="Proteomes" id="UP000294850">
    <property type="component" value="Unassembled WGS sequence"/>
</dbReference>
<organism evidence="2 3">
    <name type="scientific">Dyadobacter psychrotolerans</name>
    <dbReference type="NCBI Taxonomy" id="2541721"/>
    <lineage>
        <taxon>Bacteria</taxon>
        <taxon>Pseudomonadati</taxon>
        <taxon>Bacteroidota</taxon>
        <taxon>Cytophagia</taxon>
        <taxon>Cytophagales</taxon>
        <taxon>Spirosomataceae</taxon>
        <taxon>Dyadobacter</taxon>
    </lineage>
</organism>
<dbReference type="Gene3D" id="3.30.70.120">
    <property type="match status" value="1"/>
</dbReference>
<reference evidence="2 3" key="1">
    <citation type="submission" date="2019-03" db="EMBL/GenBank/DDBJ databases">
        <title>Dyadobacter AR-3-6 sp. nov., isolated from arctic soil.</title>
        <authorList>
            <person name="Chaudhary D.K."/>
        </authorList>
    </citation>
    <scope>NUCLEOTIDE SEQUENCE [LARGE SCALE GENOMIC DNA]</scope>
    <source>
        <strain evidence="2 3">AR-3-6</strain>
    </source>
</reference>
<gene>
    <name evidence="2" type="ORF">E0F88_19670</name>
</gene>
<dbReference type="Pfam" id="PF02641">
    <property type="entry name" value="DUF190"/>
    <property type="match status" value="1"/>
</dbReference>
<dbReference type="OrthoDB" id="954468at2"/>
<evidence type="ECO:0000256" key="1">
    <source>
        <dbReference type="ARBA" id="ARBA00010554"/>
    </source>
</evidence>
<dbReference type="InterPro" id="IPR015867">
    <property type="entry name" value="N-reg_PII/ATP_PRibTrfase_C"/>
</dbReference>
<dbReference type="EMBL" id="SMFL01000007">
    <property type="protein sequence ID" value="TDE13269.1"/>
    <property type="molecule type" value="Genomic_DNA"/>
</dbReference>
<dbReference type="AlphaFoldDB" id="A0A4R5DHF0"/>
<keyword evidence="3" id="KW-1185">Reference proteome</keyword>
<dbReference type="InterPro" id="IPR003793">
    <property type="entry name" value="UPF0166"/>
</dbReference>
<sequence length="126" mass="14491">MENTDFILLRQTTLRIYLATGQGIPGLTFWQRLWRNNLANFILKKAKESGIRQAIMFPVRAGFLTDTKLVFATTEIVPPRLPVCIEVTGEPQQLASFIRLNDDLLKNTFMVLENPDTYQIVYQSNQ</sequence>
<evidence type="ECO:0000313" key="3">
    <source>
        <dbReference type="Proteomes" id="UP000294850"/>
    </source>
</evidence>
<proteinExistence type="inferred from homology"/>
<dbReference type="RefSeq" id="WP_131959991.1">
    <property type="nucleotide sequence ID" value="NZ_SMFL01000007.1"/>
</dbReference>
<evidence type="ECO:0000313" key="2">
    <source>
        <dbReference type="EMBL" id="TDE13269.1"/>
    </source>
</evidence>
<comment type="caution">
    <text evidence="2">The sequence shown here is derived from an EMBL/GenBank/DDBJ whole genome shotgun (WGS) entry which is preliminary data.</text>
</comment>
<dbReference type="SUPFAM" id="SSF54913">
    <property type="entry name" value="GlnB-like"/>
    <property type="match status" value="1"/>
</dbReference>
<name>A0A4R5DHF0_9BACT</name>
<accession>A0A4R5DHF0</accession>
<dbReference type="InterPro" id="IPR011322">
    <property type="entry name" value="N-reg_PII-like_a/b"/>
</dbReference>